<evidence type="ECO:0000313" key="3">
    <source>
        <dbReference type="EnsemblPlants" id="EMT00366"/>
    </source>
</evidence>
<dbReference type="InterPro" id="IPR002083">
    <property type="entry name" value="MATH/TRAF_dom"/>
</dbReference>
<comment type="pathway">
    <text evidence="1">Protein modification; protein ubiquitination.</text>
</comment>
<dbReference type="Gene3D" id="1.25.40.420">
    <property type="match status" value="1"/>
</dbReference>
<dbReference type="SMART" id="SM00225">
    <property type="entry name" value="BTB"/>
    <property type="match status" value="1"/>
</dbReference>
<dbReference type="InterPro" id="IPR056423">
    <property type="entry name" value="BACK_BPM_SPOP"/>
</dbReference>
<accession>N1QS37</accession>
<dbReference type="Pfam" id="PF00651">
    <property type="entry name" value="BTB"/>
    <property type="match status" value="1"/>
</dbReference>
<dbReference type="Pfam" id="PF22486">
    <property type="entry name" value="MATH_2"/>
    <property type="match status" value="1"/>
</dbReference>
<dbReference type="AlphaFoldDB" id="N1QS37"/>
<organism evidence="3">
    <name type="scientific">Aegilops tauschii</name>
    <name type="common">Tausch's goatgrass</name>
    <name type="synonym">Aegilops squarrosa</name>
    <dbReference type="NCBI Taxonomy" id="37682"/>
    <lineage>
        <taxon>Eukaryota</taxon>
        <taxon>Viridiplantae</taxon>
        <taxon>Streptophyta</taxon>
        <taxon>Embryophyta</taxon>
        <taxon>Tracheophyta</taxon>
        <taxon>Spermatophyta</taxon>
        <taxon>Magnoliopsida</taxon>
        <taxon>Liliopsida</taxon>
        <taxon>Poales</taxon>
        <taxon>Poaceae</taxon>
        <taxon>BOP clade</taxon>
        <taxon>Pooideae</taxon>
        <taxon>Triticodae</taxon>
        <taxon>Triticeae</taxon>
        <taxon>Triticinae</taxon>
        <taxon>Aegilops</taxon>
    </lineage>
</organism>
<dbReference type="GO" id="GO:0016567">
    <property type="term" value="P:protein ubiquitination"/>
    <property type="evidence" value="ECO:0007669"/>
    <property type="project" value="InterPro"/>
</dbReference>
<dbReference type="PROSITE" id="PS50097">
    <property type="entry name" value="BTB"/>
    <property type="match status" value="1"/>
</dbReference>
<dbReference type="InterPro" id="IPR008974">
    <property type="entry name" value="TRAF-like"/>
</dbReference>
<protein>
    <submittedName>
        <fullName evidence="3">Speckle-type POZ protein-like protein</fullName>
    </submittedName>
</protein>
<dbReference type="InterPro" id="IPR011333">
    <property type="entry name" value="SKP1/BTB/POZ_sf"/>
</dbReference>
<dbReference type="InterPro" id="IPR045005">
    <property type="entry name" value="BPM1-6"/>
</dbReference>
<dbReference type="EnsemblPlants" id="EMT00366">
    <property type="protein sequence ID" value="EMT00366"/>
    <property type="gene ID" value="F775_25780"/>
</dbReference>
<evidence type="ECO:0000256" key="1">
    <source>
        <dbReference type="ARBA" id="ARBA00004906"/>
    </source>
</evidence>
<dbReference type="Gene3D" id="3.30.710.10">
    <property type="entry name" value="Potassium Channel Kv1.1, Chain A"/>
    <property type="match status" value="1"/>
</dbReference>
<dbReference type="Gene3D" id="2.60.210.10">
    <property type="entry name" value="Apoptosis, Tumor Necrosis Factor Receptor Associated Protein 2, Chain A"/>
    <property type="match status" value="1"/>
</dbReference>
<evidence type="ECO:0000256" key="2">
    <source>
        <dbReference type="ARBA" id="ARBA00010846"/>
    </source>
</evidence>
<name>N1QS37_AEGTA</name>
<dbReference type="CDD" id="cd00121">
    <property type="entry name" value="MATH"/>
    <property type="match status" value="1"/>
</dbReference>
<dbReference type="PANTHER" id="PTHR26379:SF295">
    <property type="entry name" value="OS10G0429651 PROTEIN"/>
    <property type="match status" value="1"/>
</dbReference>
<dbReference type="InterPro" id="IPR000210">
    <property type="entry name" value="BTB/POZ_dom"/>
</dbReference>
<proteinExistence type="inferred from homology"/>
<reference evidence="3" key="1">
    <citation type="submission" date="2015-06" db="UniProtKB">
        <authorList>
            <consortium name="EnsemblPlants"/>
        </authorList>
    </citation>
    <scope>IDENTIFICATION</scope>
</reference>
<dbReference type="PANTHER" id="PTHR26379">
    <property type="entry name" value="BTB/POZ AND MATH DOMAIN-CONTAINING PROTEIN 1"/>
    <property type="match status" value="1"/>
</dbReference>
<sequence length="352" mass="39447">MAFAGMSLVTAEGKLCTSTVSPIDSRAASGEYYPNGCDYQWDGWVSVSIGLEDDEYDDADDDEQRQPVKVRLAICLIDQFQWDQSIYIHECETEDFVLNPVVCDKDFIRRSTLERSSHLKDDSFIIRCDVIVLDVKADVNTEVGATTIVSQFIQVPPSDMAIHFKDLLMSKEGADVTFEVGGEAFAAHRCVLAARSMAFKSQLFGDTPGGATVKIDGIEGEVFKSMLTFIYTDTLPLPDWNKIQVWTPEGAPKAVQHVMWLLQLLEAAERYDLHRLKSICQEELGTSIQLNTVAEIIVGAERGRYRWLKEECWEFIKSNTTVHTVFTAEEIEQIVKSCSASVLNKLLSKFAS</sequence>
<dbReference type="SUPFAM" id="SSF54695">
    <property type="entry name" value="POZ domain"/>
    <property type="match status" value="1"/>
</dbReference>
<dbReference type="Pfam" id="PF24570">
    <property type="entry name" value="BACK_BPM_SPOP"/>
    <property type="match status" value="1"/>
</dbReference>
<comment type="similarity">
    <text evidence="2">Belongs to the Tdpoz family.</text>
</comment>
<dbReference type="SUPFAM" id="SSF49599">
    <property type="entry name" value="TRAF domain-like"/>
    <property type="match status" value="1"/>
</dbReference>